<evidence type="ECO:0000313" key="3">
    <source>
        <dbReference type="Proteomes" id="UP000253951"/>
    </source>
</evidence>
<feature type="transmembrane region" description="Helical" evidence="1">
    <location>
        <begin position="107"/>
        <end position="127"/>
    </location>
</feature>
<dbReference type="OrthoDB" id="5360192at2"/>
<organism evidence="2 3">
    <name type="scientific">Flavobacterium arcticum</name>
    <dbReference type="NCBI Taxonomy" id="1784713"/>
    <lineage>
        <taxon>Bacteria</taxon>
        <taxon>Pseudomonadati</taxon>
        <taxon>Bacteroidota</taxon>
        <taxon>Flavobacteriia</taxon>
        <taxon>Flavobacteriales</taxon>
        <taxon>Flavobacteriaceae</taxon>
        <taxon>Flavobacterium</taxon>
    </lineage>
</organism>
<proteinExistence type="predicted"/>
<keyword evidence="1" id="KW-0472">Membrane</keyword>
<dbReference type="InterPro" id="IPR021257">
    <property type="entry name" value="DUF2809"/>
</dbReference>
<feature type="transmembrane region" description="Helical" evidence="1">
    <location>
        <begin position="7"/>
        <end position="24"/>
    </location>
</feature>
<keyword evidence="1" id="KW-1133">Transmembrane helix</keyword>
<evidence type="ECO:0000256" key="1">
    <source>
        <dbReference type="SAM" id="Phobius"/>
    </source>
</evidence>
<feature type="transmembrane region" description="Helical" evidence="1">
    <location>
        <begin position="36"/>
        <end position="56"/>
    </location>
</feature>
<dbReference type="KEGG" id="fat:DVK85_11195"/>
<dbReference type="Proteomes" id="UP000253951">
    <property type="component" value="Chromosome"/>
</dbReference>
<keyword evidence="3" id="KW-1185">Reference proteome</keyword>
<dbReference type="RefSeq" id="WP_114678522.1">
    <property type="nucleotide sequence ID" value="NZ_CP031188.1"/>
</dbReference>
<dbReference type="AlphaFoldDB" id="A0A345HDV4"/>
<gene>
    <name evidence="2" type="ORF">DVK85_11195</name>
</gene>
<protein>
    <submittedName>
        <fullName evidence="2">DUF2809 domain-containing protein</fullName>
    </submittedName>
</protein>
<sequence length="137" mass="15933">MKNKKRLIYILAIVLTIVSGLFVRSKKMWFPDVVNLYAGDVLYAFMMYYVVCFIFIKKNITFRAITGLLICYTIELSQLYQAEWLNIIRQTLLGKLILGSGFLYSDLLAYFIGILAAATVDYLFIYNRISQRVSRLK</sequence>
<dbReference type="EMBL" id="CP031188">
    <property type="protein sequence ID" value="AXG74764.1"/>
    <property type="molecule type" value="Genomic_DNA"/>
</dbReference>
<reference evidence="2 3" key="1">
    <citation type="submission" date="2018-07" db="EMBL/GenBank/DDBJ databases">
        <title>Complete genome sequence of Flavobacterium arcticum type strain SM1502T.</title>
        <authorList>
            <person name="Li Y."/>
            <person name="Li D.-D."/>
        </authorList>
    </citation>
    <scope>NUCLEOTIDE SEQUENCE [LARGE SCALE GENOMIC DNA]</scope>
    <source>
        <strain evidence="2 3">SM1502</strain>
    </source>
</reference>
<keyword evidence="1" id="KW-0812">Transmembrane</keyword>
<accession>A0A345HDV4</accession>
<evidence type="ECO:0000313" key="2">
    <source>
        <dbReference type="EMBL" id="AXG74764.1"/>
    </source>
</evidence>
<dbReference type="Pfam" id="PF10990">
    <property type="entry name" value="DUF2809"/>
    <property type="match status" value="1"/>
</dbReference>
<name>A0A345HDV4_9FLAO</name>